<organism evidence="1 2">
    <name type="scientific">Gimesia maris</name>
    <dbReference type="NCBI Taxonomy" id="122"/>
    <lineage>
        <taxon>Bacteria</taxon>
        <taxon>Pseudomonadati</taxon>
        <taxon>Planctomycetota</taxon>
        <taxon>Planctomycetia</taxon>
        <taxon>Planctomycetales</taxon>
        <taxon>Planctomycetaceae</taxon>
        <taxon>Gimesia</taxon>
    </lineage>
</organism>
<evidence type="ECO:0000313" key="1">
    <source>
        <dbReference type="EMBL" id="HCO26947.1"/>
    </source>
</evidence>
<protein>
    <recommendedName>
        <fullName evidence="3">DUF4304 domain-containing protein</fullName>
    </recommendedName>
</protein>
<accession>A0A3D3RFY6</accession>
<dbReference type="InterPro" id="IPR025412">
    <property type="entry name" value="DUF4304"/>
</dbReference>
<dbReference type="EMBL" id="DQAY01000183">
    <property type="protein sequence ID" value="HCO26947.1"/>
    <property type="molecule type" value="Genomic_DNA"/>
</dbReference>
<evidence type="ECO:0000313" key="2">
    <source>
        <dbReference type="Proteomes" id="UP000263642"/>
    </source>
</evidence>
<dbReference type="AlphaFoldDB" id="A0A3D3RFY6"/>
<gene>
    <name evidence="1" type="ORF">DIT97_29525</name>
</gene>
<name>A0A3D3RFY6_9PLAN</name>
<reference evidence="1 2" key="1">
    <citation type="journal article" date="2018" name="Nat. Biotechnol.">
        <title>A standardized bacterial taxonomy based on genome phylogeny substantially revises the tree of life.</title>
        <authorList>
            <person name="Parks D.H."/>
            <person name="Chuvochina M."/>
            <person name="Waite D.W."/>
            <person name="Rinke C."/>
            <person name="Skarshewski A."/>
            <person name="Chaumeil P.A."/>
            <person name="Hugenholtz P."/>
        </authorList>
    </citation>
    <scope>NUCLEOTIDE SEQUENCE [LARGE SCALE GENOMIC DNA]</scope>
    <source>
        <strain evidence="1">UBA9375</strain>
    </source>
</reference>
<proteinExistence type="predicted"/>
<dbReference type="Pfam" id="PF14137">
    <property type="entry name" value="DUF4304"/>
    <property type="match status" value="1"/>
</dbReference>
<evidence type="ECO:0008006" key="3">
    <source>
        <dbReference type="Google" id="ProtNLM"/>
    </source>
</evidence>
<comment type="caution">
    <text evidence="1">The sequence shown here is derived from an EMBL/GenBank/DDBJ whole genome shotgun (WGS) entry which is preliminary data.</text>
</comment>
<dbReference type="Proteomes" id="UP000263642">
    <property type="component" value="Unassembled WGS sequence"/>
</dbReference>
<sequence>MHNNIKDVLSFGVSVEMNAKRTEMNRILKEFVIPKLREKGFRGSLPHFRRLRDEQTDLLTFQFSRYGGEFVVEVASAPAGQFETSWGKKIEPQKLTAHDIDSRLRLGTKAVGVQDYWFSYDGANARPMKELAELVNYHIETEAEAYWMKCI</sequence>